<organism evidence="1 2">
    <name type="scientific">Rhododendron molle</name>
    <name type="common">Chinese azalea</name>
    <name type="synonym">Azalea mollis</name>
    <dbReference type="NCBI Taxonomy" id="49168"/>
    <lineage>
        <taxon>Eukaryota</taxon>
        <taxon>Viridiplantae</taxon>
        <taxon>Streptophyta</taxon>
        <taxon>Embryophyta</taxon>
        <taxon>Tracheophyta</taxon>
        <taxon>Spermatophyta</taxon>
        <taxon>Magnoliopsida</taxon>
        <taxon>eudicotyledons</taxon>
        <taxon>Gunneridae</taxon>
        <taxon>Pentapetalae</taxon>
        <taxon>asterids</taxon>
        <taxon>Ericales</taxon>
        <taxon>Ericaceae</taxon>
        <taxon>Ericoideae</taxon>
        <taxon>Rhodoreae</taxon>
        <taxon>Rhododendron</taxon>
    </lineage>
</organism>
<gene>
    <name evidence="1" type="ORF">RHMOL_Rhmol08G0100500</name>
</gene>
<name>A0ACC0MNT3_RHOML</name>
<dbReference type="EMBL" id="CM046395">
    <property type="protein sequence ID" value="KAI8541948.1"/>
    <property type="molecule type" value="Genomic_DNA"/>
</dbReference>
<proteinExistence type="predicted"/>
<comment type="caution">
    <text evidence="1">The sequence shown here is derived from an EMBL/GenBank/DDBJ whole genome shotgun (WGS) entry which is preliminary data.</text>
</comment>
<dbReference type="Proteomes" id="UP001062846">
    <property type="component" value="Chromosome 8"/>
</dbReference>
<evidence type="ECO:0000313" key="2">
    <source>
        <dbReference type="Proteomes" id="UP001062846"/>
    </source>
</evidence>
<evidence type="ECO:0000313" key="1">
    <source>
        <dbReference type="EMBL" id="KAI8541948.1"/>
    </source>
</evidence>
<sequence length="372" mass="41688">MPPEMGKRMVGKGKECETTQLRKSSTQNNLVFNSIEVNVDGDRRRRSGGAESGRWRRKGSRFEGGCGGVGRGRRWFCLAKPLNSSPEVAGDAISRRRRVSTVVHDSSERVAVSGLCRVKERNGDGSIGVRKGGWIEEEDCLLKKCVEKHGEGNWHQVPRKAGQVLFFSIFREREEGRWRLLDGTKYRRSSFGTQDNAVLAGTAACCPSRDNSPPPSLFCRCMYKDYAQIRKEMDMLQVPLGVRKGAWTEEEDCLLKKCVEKHGEGNWHQVPRKADKTQTKENSSEPFQIPSPGDDDGILWWDNMLCDPDINRGKITWTDEEAIMEGGGKKEKSGMQGAGKDTFSCVQEDQSGGSDFLMNNMDLWDILGADLK</sequence>
<accession>A0ACC0MNT3</accession>
<keyword evidence="2" id="KW-1185">Reference proteome</keyword>
<protein>
    <submittedName>
        <fullName evidence="1">Uncharacterized protein</fullName>
    </submittedName>
</protein>
<reference evidence="1" key="1">
    <citation type="submission" date="2022-02" db="EMBL/GenBank/DDBJ databases">
        <title>Plant Genome Project.</title>
        <authorList>
            <person name="Zhang R.-G."/>
        </authorList>
    </citation>
    <scope>NUCLEOTIDE SEQUENCE</scope>
    <source>
        <strain evidence="1">AT1</strain>
    </source>
</reference>